<keyword evidence="2" id="KW-0732">Signal</keyword>
<gene>
    <name evidence="3" type="ORF">BU16DRAFT_389552</name>
</gene>
<evidence type="ECO:0000313" key="3">
    <source>
        <dbReference type="EMBL" id="KAF2495398.1"/>
    </source>
</evidence>
<feature type="chain" id="PRO_5025566800" description="CBM-cenC domain-containing protein" evidence="2">
    <location>
        <begin position="17"/>
        <end position="833"/>
    </location>
</feature>
<sequence>MWESFVILVLASLVFAAPTVNTPKDYSPGVCLENAAIKAPWNCNGVDTYIGTEIFKTGHLNVDLCAAACTAKSAYNLRHPPAKGKPKTCQFFNTYLLYKNGVNVGQHCAMYSETWSKSYAKNTGYSQGRDKYTIGYSYSFSNAKDKGTPKCVSPISSAKSSTKASSSVKSSTKCLSTLKVSTSTRKSSTSSLKSSSRSSFLHTSKPCTTSLRTSTRSSSHASSVAMSSLISASSSAYGSLVSSSSLSSSVQSPSSSSTPGISSAVSSSAAYSQSTSSTGSETSPFSPGPAPTTSVSSDTPTPTPGPSTEATFTSSATPDSTSSSSLTDSSTSSPDSSSTTSATDLTSTLSSFTDSSAQTSTTGTESSSPTSTPEISTTSSSVDTSSASTDSSLTSTPVISSSSSSIDTASPSTTESSPTSTPEVSTTSSSLESSISASSTLENTTTSLSADVSSTSTTTSDSESIQSTTTFTDALTTSTAEPSAASSTVDITTVSSTSLPTPTPTWILNGGFESTDNGGYPWFVPDNSTTGCTWDIVESATDAVNGSHYARVTCTAAGQGIYILQPFNAIDVGATYVLSAWMRKLAVTADNGGVGCTVTIVGGPGLISSANLASGAAWVKQTNTWKATTSVGTGIALYCFRAANGGGPDGTPVYTYIDSIDMYRVPDRPDIVTNGDLEASPTNPAPWYVLSNSTGGTIAVAQTDDTNAAYSGSNYLAVSLPQSNTMIYVGLPIQITAPIRYQASFYVRSPSYAVVSPICRLYVSNDNYSRSQYISTNSITATLTWAGKTNIRFQADTWMTQMVFTCSRGSANPDAVGQYFIDDFVMSEYGPSS</sequence>
<keyword evidence="4" id="KW-1185">Reference proteome</keyword>
<evidence type="ECO:0000313" key="4">
    <source>
        <dbReference type="Proteomes" id="UP000799750"/>
    </source>
</evidence>
<dbReference type="AlphaFoldDB" id="A0A6A6QSA3"/>
<name>A0A6A6QSA3_9PEZI</name>
<evidence type="ECO:0000256" key="2">
    <source>
        <dbReference type="SAM" id="SignalP"/>
    </source>
</evidence>
<dbReference type="EMBL" id="MU004189">
    <property type="protein sequence ID" value="KAF2495398.1"/>
    <property type="molecule type" value="Genomic_DNA"/>
</dbReference>
<accession>A0A6A6QSA3</accession>
<dbReference type="Proteomes" id="UP000799750">
    <property type="component" value="Unassembled WGS sequence"/>
</dbReference>
<dbReference type="Gene3D" id="2.60.120.260">
    <property type="entry name" value="Galactose-binding domain-like"/>
    <property type="match status" value="2"/>
</dbReference>
<evidence type="ECO:0000256" key="1">
    <source>
        <dbReference type="SAM" id="MobiDB-lite"/>
    </source>
</evidence>
<evidence type="ECO:0008006" key="5">
    <source>
        <dbReference type="Google" id="ProtNLM"/>
    </source>
</evidence>
<feature type="compositionally biased region" description="Low complexity" evidence="1">
    <location>
        <begin position="244"/>
        <end position="500"/>
    </location>
</feature>
<dbReference type="PANTHER" id="PTHR36578">
    <property type="entry name" value="CHROMOSOME 15, WHOLE GENOME SHOTGUN SEQUENCE"/>
    <property type="match status" value="1"/>
</dbReference>
<dbReference type="OrthoDB" id="271448at2759"/>
<protein>
    <recommendedName>
        <fullName evidence="5">CBM-cenC domain-containing protein</fullName>
    </recommendedName>
</protein>
<feature type="region of interest" description="Disordered" evidence="1">
    <location>
        <begin position="186"/>
        <end position="220"/>
    </location>
</feature>
<dbReference type="PANTHER" id="PTHR36578:SF2">
    <property type="entry name" value="PA14 DOMAIN-CONTAINING PROTEIN"/>
    <property type="match status" value="1"/>
</dbReference>
<proteinExistence type="predicted"/>
<feature type="region of interest" description="Disordered" evidence="1">
    <location>
        <begin position="244"/>
        <end position="504"/>
    </location>
</feature>
<feature type="signal peptide" evidence="2">
    <location>
        <begin position="1"/>
        <end position="16"/>
    </location>
</feature>
<organism evidence="3 4">
    <name type="scientific">Lophium mytilinum</name>
    <dbReference type="NCBI Taxonomy" id="390894"/>
    <lineage>
        <taxon>Eukaryota</taxon>
        <taxon>Fungi</taxon>
        <taxon>Dikarya</taxon>
        <taxon>Ascomycota</taxon>
        <taxon>Pezizomycotina</taxon>
        <taxon>Dothideomycetes</taxon>
        <taxon>Pleosporomycetidae</taxon>
        <taxon>Mytilinidiales</taxon>
        <taxon>Mytilinidiaceae</taxon>
        <taxon>Lophium</taxon>
    </lineage>
</organism>
<reference evidence="3" key="1">
    <citation type="journal article" date="2020" name="Stud. Mycol.">
        <title>101 Dothideomycetes genomes: a test case for predicting lifestyles and emergence of pathogens.</title>
        <authorList>
            <person name="Haridas S."/>
            <person name="Albert R."/>
            <person name="Binder M."/>
            <person name="Bloem J."/>
            <person name="Labutti K."/>
            <person name="Salamov A."/>
            <person name="Andreopoulos B."/>
            <person name="Baker S."/>
            <person name="Barry K."/>
            <person name="Bills G."/>
            <person name="Bluhm B."/>
            <person name="Cannon C."/>
            <person name="Castanera R."/>
            <person name="Culley D."/>
            <person name="Daum C."/>
            <person name="Ezra D."/>
            <person name="Gonzalez J."/>
            <person name="Henrissat B."/>
            <person name="Kuo A."/>
            <person name="Liang C."/>
            <person name="Lipzen A."/>
            <person name="Lutzoni F."/>
            <person name="Magnuson J."/>
            <person name="Mondo S."/>
            <person name="Nolan M."/>
            <person name="Ohm R."/>
            <person name="Pangilinan J."/>
            <person name="Park H.-J."/>
            <person name="Ramirez L."/>
            <person name="Alfaro M."/>
            <person name="Sun H."/>
            <person name="Tritt A."/>
            <person name="Yoshinaga Y."/>
            <person name="Zwiers L.-H."/>
            <person name="Turgeon B."/>
            <person name="Goodwin S."/>
            <person name="Spatafora J."/>
            <person name="Crous P."/>
            <person name="Grigoriev I."/>
        </authorList>
    </citation>
    <scope>NUCLEOTIDE SEQUENCE</scope>
    <source>
        <strain evidence="3">CBS 269.34</strain>
    </source>
</reference>